<keyword evidence="11" id="KW-1185">Reference proteome</keyword>
<feature type="compositionally biased region" description="Low complexity" evidence="9">
    <location>
        <begin position="601"/>
        <end position="621"/>
    </location>
</feature>
<dbReference type="SMART" id="SM00574">
    <property type="entry name" value="POX"/>
    <property type="match status" value="1"/>
</dbReference>
<name>A0A6J0PQD0_ELAGV</name>
<feature type="compositionally biased region" description="Low complexity" evidence="9">
    <location>
        <begin position="55"/>
        <end position="64"/>
    </location>
</feature>
<dbReference type="InterPro" id="IPR008422">
    <property type="entry name" value="KN_HD"/>
</dbReference>
<protein>
    <submittedName>
        <fullName evidence="12">BEL1-like homeodomain protein 4</fullName>
    </submittedName>
</protein>
<keyword evidence="6" id="KW-0804">Transcription</keyword>
<evidence type="ECO:0000256" key="4">
    <source>
        <dbReference type="ARBA" id="ARBA00023125"/>
    </source>
</evidence>
<keyword evidence="3" id="KW-0805">Transcription regulation</keyword>
<feature type="compositionally biased region" description="Polar residues" evidence="9">
    <location>
        <begin position="17"/>
        <end position="36"/>
    </location>
</feature>
<evidence type="ECO:0000256" key="8">
    <source>
        <dbReference type="PROSITE-ProRule" id="PRU00108"/>
    </source>
</evidence>
<dbReference type="FunFam" id="1.10.10.60:FF:000083">
    <property type="entry name" value="BEL1-like homeodomain protein 4"/>
    <property type="match status" value="1"/>
</dbReference>
<dbReference type="Proteomes" id="UP000504607">
    <property type="component" value="Chromosome 13"/>
</dbReference>
<dbReference type="OrthoDB" id="10056939at2759"/>
<sequence>MGIATPPSQPACPYLSPQKTVSRTPGRPNSPTSMSQGFHHGIFGFSDGFDRSTSQGQQQHVAQQSRRDKLRVQGFETGDHPLVPIEEQGAESSIYDSTAAAAGASNMLSEMFNFPTSDLLASQIYRQTPRTGPMAGFSGDWYGANRQGVVLGGTNNLSSLGDSTVKHHHDGSHQQQHPISGLNADSAAAMQLFLMNPTLQPPPPPQQQHQRSPSPPPPAPPPTLHHHHHHQQQAFQSFGDASFSGAVGESQRLSLSLSSSLQQFEMPKAEELRVRDGVLYFNNQTQQQQQHHHPPSLHLQGHGHGQAVHIEYGPMGVVNVLRNSKYARAAQELLEEFCSVGRSQLKGSRIGRHRGSSSNPNLNPIHGGGGGASSSAAAAGSSSSSKDLPPLSPADRFEYQRKKAKLISMLDEVDRRYNHYCDQMQMVVNSFDSVMGFGAATPYTALAQKAMSRHFRCLKDAIAVQLKQTCELLGDKEAGSGSGLTKGETPRLRFIDQTLRQQRAFHQMGMMEQEAWRPQRGLPERSVNILRAWLFEHFLHPYPSDADKHLLARQTGLSRNQVSNWFINARVRLWKPMVEEMYQQEAKEDSEERETSEAGHQEAQSPAQQQQQQQHQQPQGQKPDTNAPSEMDPSLAPPSTSRHHHHLLATSSSSADNPPPAAVGHPSTGGAGGGGDNAPLVGIDAPELCRPDVHMGPTNDMYRYGATSAATLGPAAQMRFGTAGDVSLTLGLRHAGGNAAEKGRFSVRDFSG</sequence>
<dbReference type="SUPFAM" id="SSF46689">
    <property type="entry name" value="Homeodomain-like"/>
    <property type="match status" value="1"/>
</dbReference>
<feature type="region of interest" description="Disordered" evidence="9">
    <location>
        <begin position="582"/>
        <end position="679"/>
    </location>
</feature>
<dbReference type="InterPro" id="IPR050224">
    <property type="entry name" value="TALE_homeobox"/>
</dbReference>
<evidence type="ECO:0000256" key="2">
    <source>
        <dbReference type="ARBA" id="ARBA00006454"/>
    </source>
</evidence>
<organism evidence="11 12">
    <name type="scientific">Elaeis guineensis var. tenera</name>
    <name type="common">Oil palm</name>
    <dbReference type="NCBI Taxonomy" id="51953"/>
    <lineage>
        <taxon>Eukaryota</taxon>
        <taxon>Viridiplantae</taxon>
        <taxon>Streptophyta</taxon>
        <taxon>Embryophyta</taxon>
        <taxon>Tracheophyta</taxon>
        <taxon>Spermatophyta</taxon>
        <taxon>Magnoliopsida</taxon>
        <taxon>Liliopsida</taxon>
        <taxon>Arecaceae</taxon>
        <taxon>Arecoideae</taxon>
        <taxon>Cocoseae</taxon>
        <taxon>Elaeidinae</taxon>
        <taxon>Elaeis</taxon>
    </lineage>
</organism>
<feature type="DNA-binding region" description="Homeobox" evidence="8">
    <location>
        <begin position="515"/>
        <end position="577"/>
    </location>
</feature>
<dbReference type="InterPro" id="IPR001356">
    <property type="entry name" value="HD"/>
</dbReference>
<feature type="region of interest" description="Disordered" evidence="9">
    <location>
        <begin position="1"/>
        <end position="68"/>
    </location>
</feature>
<dbReference type="GO" id="GO:0003677">
    <property type="term" value="F:DNA binding"/>
    <property type="evidence" value="ECO:0007669"/>
    <property type="project" value="UniProtKB-UniRule"/>
</dbReference>
<feature type="compositionally biased region" description="Gly residues" evidence="9">
    <location>
        <begin position="667"/>
        <end position="676"/>
    </location>
</feature>
<evidence type="ECO:0000259" key="10">
    <source>
        <dbReference type="PROSITE" id="PS50071"/>
    </source>
</evidence>
<evidence type="ECO:0000313" key="11">
    <source>
        <dbReference type="Proteomes" id="UP000504607"/>
    </source>
</evidence>
<feature type="compositionally biased region" description="Low complexity" evidence="9">
    <location>
        <begin position="373"/>
        <end position="385"/>
    </location>
</feature>
<evidence type="ECO:0000256" key="9">
    <source>
        <dbReference type="SAM" id="MobiDB-lite"/>
    </source>
</evidence>
<evidence type="ECO:0000256" key="1">
    <source>
        <dbReference type="ARBA" id="ARBA00004123"/>
    </source>
</evidence>
<dbReference type="GO" id="GO:0005634">
    <property type="term" value="C:nucleus"/>
    <property type="evidence" value="ECO:0007669"/>
    <property type="project" value="UniProtKB-SubCell"/>
</dbReference>
<dbReference type="InParanoid" id="A0A6J0PQD0"/>
<feature type="region of interest" description="Disordered" evidence="9">
    <location>
        <begin position="196"/>
        <end position="234"/>
    </location>
</feature>
<keyword evidence="4 8" id="KW-0238">DNA-binding</keyword>
<feature type="region of interest" description="Disordered" evidence="9">
    <location>
        <begin position="153"/>
        <end position="179"/>
    </location>
</feature>
<dbReference type="Pfam" id="PF05920">
    <property type="entry name" value="Homeobox_KN"/>
    <property type="match status" value="1"/>
</dbReference>
<dbReference type="Gene3D" id="1.10.10.60">
    <property type="entry name" value="Homeodomain-like"/>
    <property type="match status" value="1"/>
</dbReference>
<keyword evidence="5 8" id="KW-0371">Homeobox</keyword>
<dbReference type="SMART" id="SM00389">
    <property type="entry name" value="HOX"/>
    <property type="match status" value="1"/>
</dbReference>
<dbReference type="PROSITE" id="PS50071">
    <property type="entry name" value="HOMEOBOX_2"/>
    <property type="match status" value="1"/>
</dbReference>
<dbReference type="AlphaFoldDB" id="A0A6J0PQD0"/>
<gene>
    <name evidence="12" type="primary">LOC105055829</name>
</gene>
<dbReference type="CDD" id="cd00086">
    <property type="entry name" value="homeodomain"/>
    <property type="match status" value="1"/>
</dbReference>
<feature type="compositionally biased region" description="Polar residues" evidence="9">
    <location>
        <begin position="153"/>
        <end position="162"/>
    </location>
</feature>
<accession>A0A6J0PQD0</accession>
<evidence type="ECO:0000256" key="6">
    <source>
        <dbReference type="ARBA" id="ARBA00023163"/>
    </source>
</evidence>
<evidence type="ECO:0000256" key="7">
    <source>
        <dbReference type="ARBA" id="ARBA00023242"/>
    </source>
</evidence>
<feature type="domain" description="Homeobox" evidence="10">
    <location>
        <begin position="513"/>
        <end position="576"/>
    </location>
</feature>
<feature type="compositionally biased region" description="Pro residues" evidence="9">
    <location>
        <begin position="213"/>
        <end position="223"/>
    </location>
</feature>
<evidence type="ECO:0000256" key="5">
    <source>
        <dbReference type="ARBA" id="ARBA00023155"/>
    </source>
</evidence>
<comment type="subcellular location">
    <subcellularLocation>
        <location evidence="1 8">Nucleus</location>
    </subcellularLocation>
</comment>
<evidence type="ECO:0000313" key="12">
    <source>
        <dbReference type="RefSeq" id="XP_019709904.1"/>
    </source>
</evidence>
<dbReference type="InterPro" id="IPR009057">
    <property type="entry name" value="Homeodomain-like_sf"/>
</dbReference>
<reference evidence="12" key="1">
    <citation type="submission" date="2025-08" db="UniProtKB">
        <authorList>
            <consortium name="RefSeq"/>
        </authorList>
    </citation>
    <scope>IDENTIFICATION</scope>
</reference>
<dbReference type="GO" id="GO:0006355">
    <property type="term" value="P:regulation of DNA-templated transcription"/>
    <property type="evidence" value="ECO:0007669"/>
    <property type="project" value="InterPro"/>
</dbReference>
<dbReference type="InterPro" id="IPR006563">
    <property type="entry name" value="POX_dom"/>
</dbReference>
<feature type="region of interest" description="Disordered" evidence="9">
    <location>
        <begin position="348"/>
        <end position="394"/>
    </location>
</feature>
<dbReference type="FunCoup" id="A0A6J0PQD0">
    <property type="interactions" value="1981"/>
</dbReference>
<evidence type="ECO:0000256" key="3">
    <source>
        <dbReference type="ARBA" id="ARBA00023015"/>
    </source>
</evidence>
<keyword evidence="7 8" id="KW-0539">Nucleus</keyword>
<dbReference type="PANTHER" id="PTHR11850">
    <property type="entry name" value="HOMEOBOX PROTEIN TRANSCRIPTION FACTORS"/>
    <property type="match status" value="1"/>
</dbReference>
<comment type="similarity">
    <text evidence="2">Belongs to the TALE/BELL homeobox family.</text>
</comment>
<dbReference type="Pfam" id="PF07526">
    <property type="entry name" value="POX"/>
    <property type="match status" value="1"/>
</dbReference>
<dbReference type="RefSeq" id="XP_019709904.1">
    <property type="nucleotide sequence ID" value="XM_019854345.1"/>
</dbReference>
<proteinExistence type="inferred from homology"/>